<evidence type="ECO:0000259" key="3">
    <source>
        <dbReference type="PROSITE" id="PS50821"/>
    </source>
</evidence>
<dbReference type="InterPro" id="IPR045246">
    <property type="entry name" value="Piwi_ago-like"/>
</dbReference>
<dbReference type="Gene3D" id="3.30.420.10">
    <property type="entry name" value="Ribonuclease H-like superfamily/Ribonuclease H"/>
    <property type="match status" value="1"/>
</dbReference>
<feature type="domain" description="Piwi" evidence="4">
    <location>
        <begin position="653"/>
        <end position="960"/>
    </location>
</feature>
<evidence type="ECO:0000256" key="2">
    <source>
        <dbReference type="SAM" id="MobiDB-lite"/>
    </source>
</evidence>
<dbReference type="InterPro" id="IPR032472">
    <property type="entry name" value="ArgoL2"/>
</dbReference>
<dbReference type="Proteomes" id="UP000185904">
    <property type="component" value="Unassembled WGS sequence"/>
</dbReference>
<accession>A0A178CAC1</accession>
<dbReference type="Pfam" id="PF16488">
    <property type="entry name" value="ArgoL2"/>
    <property type="match status" value="1"/>
</dbReference>
<dbReference type="RefSeq" id="XP_022495486.1">
    <property type="nucleotide sequence ID" value="XM_022648532.1"/>
</dbReference>
<reference evidence="5 6" key="1">
    <citation type="submission" date="2016-03" db="EMBL/GenBank/DDBJ databases">
        <title>The draft genome sequence of Fonsecaea nubica causative agent of cutaneous subcutaneous infection in human host.</title>
        <authorList>
            <person name="Costa F."/>
            <person name="Sybren D.H."/>
            <person name="Raittz R.T."/>
            <person name="Weiss V.A."/>
            <person name="Leao A.C."/>
            <person name="Gomes R."/>
            <person name="De Souza E.M."/>
            <person name="Pedrosa F.O."/>
            <person name="Steffens M.B."/>
            <person name="Bombassaro A."/>
            <person name="Tadra-Sfeir M.Z."/>
            <person name="Moreno L.F."/>
            <person name="Najafzadeh M.J."/>
            <person name="Felipe M.S."/>
            <person name="Teixeira M."/>
            <person name="Sun J."/>
            <person name="Xi L."/>
            <person name="Castro M.A."/>
            <person name="Vicente V.A."/>
        </authorList>
    </citation>
    <scope>NUCLEOTIDE SEQUENCE [LARGE SCALE GENOMIC DNA]</scope>
    <source>
        <strain evidence="5 6">CBS 269.64</strain>
    </source>
</reference>
<dbReference type="SUPFAM" id="SSF53098">
    <property type="entry name" value="Ribonuclease H-like"/>
    <property type="match status" value="1"/>
</dbReference>
<proteinExistence type="inferred from homology"/>
<dbReference type="AlphaFoldDB" id="A0A178CAC1"/>
<dbReference type="GO" id="GO:0003723">
    <property type="term" value="F:RNA binding"/>
    <property type="evidence" value="ECO:0007669"/>
    <property type="project" value="InterPro"/>
</dbReference>
<feature type="region of interest" description="Disordered" evidence="2">
    <location>
        <begin position="1"/>
        <end position="121"/>
    </location>
</feature>
<feature type="compositionally biased region" description="Low complexity" evidence="2">
    <location>
        <begin position="57"/>
        <end position="93"/>
    </location>
</feature>
<dbReference type="InterPro" id="IPR003100">
    <property type="entry name" value="PAZ_dom"/>
</dbReference>
<evidence type="ECO:0000259" key="4">
    <source>
        <dbReference type="PROSITE" id="PS50822"/>
    </source>
</evidence>
<dbReference type="Pfam" id="PF02171">
    <property type="entry name" value="Piwi"/>
    <property type="match status" value="1"/>
</dbReference>
<evidence type="ECO:0008006" key="7">
    <source>
        <dbReference type="Google" id="ProtNLM"/>
    </source>
</evidence>
<dbReference type="InterPro" id="IPR003165">
    <property type="entry name" value="Piwi"/>
</dbReference>
<dbReference type="CDD" id="cd04657">
    <property type="entry name" value="Piwi_ago-like"/>
    <property type="match status" value="1"/>
</dbReference>
<dbReference type="Gene3D" id="2.170.260.10">
    <property type="entry name" value="paz domain"/>
    <property type="match status" value="1"/>
</dbReference>
<dbReference type="PROSITE" id="PS50821">
    <property type="entry name" value="PAZ"/>
    <property type="match status" value="1"/>
</dbReference>
<dbReference type="SMART" id="SM00949">
    <property type="entry name" value="PAZ"/>
    <property type="match status" value="1"/>
</dbReference>
<dbReference type="Gene3D" id="3.40.50.2300">
    <property type="match status" value="1"/>
</dbReference>
<sequence length="1008" mass="112567">MSGAARKRGAGRATRGQQPAETSSRRGDRLQVPGGGFDGPASRGSASQSGPGSVGRGAASTAPSVASGAGSPSVSQGGPEEQSQPRRSSQSGGAPLQTQGPVVRGDPAQDRPSRFTDQMRNVDLPASFYNIDQLYSLPTQYAKRPGYNQTGKAVTANLNAFKVQQYPTVKVFQYDVIVGNGQEKRVINRKVWGSQARKNATGPPVIFDGNRLAWSLCDYNEIRLMVDLDQEEGRPSREGRNAFRLLIKRTRSLDISLIQQFLDGRIQMNQNVAECIIFLDHLLRESPSSSPQFIPIRRSLFRRQGQRADLGGGIEVWRGVYQSMRLAEGKKMIINVDVANTCFWKPTTLASAIVSKWREIKDINDVANRMEPYQNNGHRESSDFHKTLERAFKGVEVKAVYKGNPLPAKEWKIFRFDINNANEEMLEWKDPVTKTPTGEMVSVAHYFKRKYNITLHHPRLRLVEMTKKGVKYPMEFLTILEGQRYGAKLDEIQTANMIKFAVSPPNVRLNAINEGKSWLNWDGDDYLKNYGLRITPTPIKTNARILPAPGIKFGNKTEQVGTRGRWDLKAKTFLSRNPQELVSWGVGVFTGRLRPDRAQIDQFVLDFARAYRNHGGQVANAPPYVTTLNQDVGAAVAALHQATGNKFNRRPQLLIFLVQDRNSFHYLRIKKSCDCRFGVVSQVMQIQQVLKGNPQYYSNVLMKVNAKLGGTTSQAVPHATSGFKTFSVPTMIIGADVSHASPGSQQASMAAVTVSYDRFGGRYAAACQTNGHRVEMISEVNWRNILRPLVSQWMSQVGNGRSPQQVYYIRDGVSTNQFEHVLNQEVPCIKKVIESCMDGHKFEGKVTVIVANKRHHIRCFPDRDGADNKGNPVPGMLIERDVTTPNEFDFYLYSHTALQGTSRPVHYSVLLDETNHRPELIQNMIYEHCYQYMRSTTSVSLHPAVYYAHLASNRAKAHEDLPATAGPQGGAGFKQQNPSRSSEPSDSEVKPLMPLFNVNGIVFAMWYI</sequence>
<dbReference type="InterPro" id="IPR036397">
    <property type="entry name" value="RNaseH_sf"/>
</dbReference>
<name>A0A178CAC1_9EURO</name>
<dbReference type="InterPro" id="IPR012337">
    <property type="entry name" value="RNaseH-like_sf"/>
</dbReference>
<dbReference type="InterPro" id="IPR014811">
    <property type="entry name" value="ArgoL1"/>
</dbReference>
<dbReference type="CDD" id="cd02846">
    <property type="entry name" value="PAZ_argonaute_like"/>
    <property type="match status" value="1"/>
</dbReference>
<dbReference type="Pfam" id="PF16486">
    <property type="entry name" value="ArgoN"/>
    <property type="match status" value="1"/>
</dbReference>
<comment type="caution">
    <text evidence="5">The sequence shown here is derived from an EMBL/GenBank/DDBJ whole genome shotgun (WGS) entry which is preliminary data.</text>
</comment>
<dbReference type="InterPro" id="IPR036085">
    <property type="entry name" value="PAZ_dom_sf"/>
</dbReference>
<protein>
    <recommendedName>
        <fullName evidence="7">Piwi domain-containing protein</fullName>
    </recommendedName>
</protein>
<dbReference type="PANTHER" id="PTHR22891">
    <property type="entry name" value="EUKARYOTIC TRANSLATION INITIATION FACTOR 2C"/>
    <property type="match status" value="1"/>
</dbReference>
<dbReference type="Pfam" id="PF08699">
    <property type="entry name" value="ArgoL1"/>
    <property type="match status" value="1"/>
</dbReference>
<feature type="domain" description="PAZ" evidence="3">
    <location>
        <begin position="362"/>
        <end position="481"/>
    </location>
</feature>
<evidence type="ECO:0000313" key="5">
    <source>
        <dbReference type="EMBL" id="OAL26005.1"/>
    </source>
</evidence>
<organism evidence="5 6">
    <name type="scientific">Fonsecaea nubica</name>
    <dbReference type="NCBI Taxonomy" id="856822"/>
    <lineage>
        <taxon>Eukaryota</taxon>
        <taxon>Fungi</taxon>
        <taxon>Dikarya</taxon>
        <taxon>Ascomycota</taxon>
        <taxon>Pezizomycotina</taxon>
        <taxon>Eurotiomycetes</taxon>
        <taxon>Chaetothyriomycetidae</taxon>
        <taxon>Chaetothyriales</taxon>
        <taxon>Herpotrichiellaceae</taxon>
        <taxon>Fonsecaea</taxon>
    </lineage>
</organism>
<dbReference type="OrthoDB" id="10252740at2759"/>
<feature type="compositionally biased region" description="Basic residues" evidence="2">
    <location>
        <begin position="1"/>
        <end position="10"/>
    </location>
</feature>
<dbReference type="InterPro" id="IPR032474">
    <property type="entry name" value="Argonaute_N"/>
</dbReference>
<dbReference type="SUPFAM" id="SSF101690">
    <property type="entry name" value="PAZ domain"/>
    <property type="match status" value="1"/>
</dbReference>
<dbReference type="SMART" id="SM00950">
    <property type="entry name" value="Piwi"/>
    <property type="match status" value="1"/>
</dbReference>
<evidence type="ECO:0000256" key="1">
    <source>
        <dbReference type="RuleBase" id="RU361178"/>
    </source>
</evidence>
<dbReference type="Pfam" id="PF02170">
    <property type="entry name" value="PAZ"/>
    <property type="match status" value="1"/>
</dbReference>
<gene>
    <name evidence="5" type="ORF">AYO20_10274</name>
</gene>
<evidence type="ECO:0000313" key="6">
    <source>
        <dbReference type="Proteomes" id="UP000185904"/>
    </source>
</evidence>
<dbReference type="EMBL" id="LVCJ01000107">
    <property type="protein sequence ID" value="OAL26005.1"/>
    <property type="molecule type" value="Genomic_DNA"/>
</dbReference>
<dbReference type="SMART" id="SM01163">
    <property type="entry name" value="DUF1785"/>
    <property type="match status" value="1"/>
</dbReference>
<feature type="compositionally biased region" description="Polar residues" evidence="2">
    <location>
        <begin position="974"/>
        <end position="984"/>
    </location>
</feature>
<comment type="similarity">
    <text evidence="1">Belongs to the argonaute family.</text>
</comment>
<feature type="region of interest" description="Disordered" evidence="2">
    <location>
        <begin position="958"/>
        <end position="989"/>
    </location>
</feature>
<dbReference type="GeneID" id="34593663"/>
<keyword evidence="6" id="KW-1185">Reference proteome</keyword>
<dbReference type="PROSITE" id="PS50822">
    <property type="entry name" value="PIWI"/>
    <property type="match status" value="1"/>
</dbReference>